<dbReference type="PROSITE" id="PS51918">
    <property type="entry name" value="RADICAL_SAM"/>
    <property type="match status" value="1"/>
</dbReference>
<dbReference type="InterPro" id="IPR006638">
    <property type="entry name" value="Elp3/MiaA/NifB-like_rSAM"/>
</dbReference>
<dbReference type="PANTHER" id="PTHR42731:SF5">
    <property type="entry name" value="RADICAL SAM DOMAIN PROTEIN"/>
    <property type="match status" value="1"/>
</dbReference>
<proteinExistence type="predicted"/>
<reference evidence="2" key="1">
    <citation type="submission" date="2018-06" db="EMBL/GenBank/DDBJ databases">
        <authorList>
            <person name="Zhirakovskaya E."/>
        </authorList>
    </citation>
    <scope>NUCLEOTIDE SEQUENCE</scope>
</reference>
<dbReference type="InterPro" id="IPR023404">
    <property type="entry name" value="rSAM_horseshoe"/>
</dbReference>
<dbReference type="EMBL" id="UOGC01000070">
    <property type="protein sequence ID" value="VAX18431.1"/>
    <property type="molecule type" value="Genomic_DNA"/>
</dbReference>
<dbReference type="GO" id="GO:0003824">
    <property type="term" value="F:catalytic activity"/>
    <property type="evidence" value="ECO:0007669"/>
    <property type="project" value="InterPro"/>
</dbReference>
<accession>A0A3B1BV60</accession>
<evidence type="ECO:0000259" key="1">
    <source>
        <dbReference type="PROSITE" id="PS51918"/>
    </source>
</evidence>
<dbReference type="SFLD" id="SFLDG01082">
    <property type="entry name" value="B12-binding_domain_containing"/>
    <property type="match status" value="1"/>
</dbReference>
<dbReference type="Gene3D" id="3.80.30.20">
    <property type="entry name" value="tm_1862 like domain"/>
    <property type="match status" value="1"/>
</dbReference>
<dbReference type="AlphaFoldDB" id="A0A3B1BV60"/>
<dbReference type="InterPro" id="IPR045784">
    <property type="entry name" value="Radical_SAM_N2"/>
</dbReference>
<name>A0A3B1BV60_9ZZZZ</name>
<dbReference type="InterPro" id="IPR058240">
    <property type="entry name" value="rSAM_sf"/>
</dbReference>
<dbReference type="SFLD" id="SFLDS00029">
    <property type="entry name" value="Radical_SAM"/>
    <property type="match status" value="1"/>
</dbReference>
<feature type="domain" description="Radical SAM core" evidence="1">
    <location>
        <begin position="245"/>
        <end position="473"/>
    </location>
</feature>
<dbReference type="Gene3D" id="3.40.50.280">
    <property type="entry name" value="Cobalamin-binding domain"/>
    <property type="match status" value="1"/>
</dbReference>
<dbReference type="InterPro" id="IPR007197">
    <property type="entry name" value="rSAM"/>
</dbReference>
<dbReference type="PANTHER" id="PTHR42731">
    <property type="entry name" value="SLL1084 PROTEIN"/>
    <property type="match status" value="1"/>
</dbReference>
<dbReference type="GO" id="GO:0051536">
    <property type="term" value="F:iron-sulfur cluster binding"/>
    <property type="evidence" value="ECO:0007669"/>
    <property type="project" value="InterPro"/>
</dbReference>
<dbReference type="SUPFAM" id="SSF102114">
    <property type="entry name" value="Radical SAM enzymes"/>
    <property type="match status" value="1"/>
</dbReference>
<evidence type="ECO:0000313" key="2">
    <source>
        <dbReference type="EMBL" id="VAX18431.1"/>
    </source>
</evidence>
<gene>
    <name evidence="2" type="ORF">MNBD_NITROSPINAE01-1545</name>
</gene>
<dbReference type="SMART" id="SM00729">
    <property type="entry name" value="Elp3"/>
    <property type="match status" value="1"/>
</dbReference>
<organism evidence="2">
    <name type="scientific">hydrothermal vent metagenome</name>
    <dbReference type="NCBI Taxonomy" id="652676"/>
    <lineage>
        <taxon>unclassified sequences</taxon>
        <taxon>metagenomes</taxon>
        <taxon>ecological metagenomes</taxon>
    </lineage>
</organism>
<sequence length="589" mass="65304">MVKRRDTTKTVDPQIVAKTRLSAERGTVIKEHVGKLSVALVYPNVYEVGMSNLGFQKIYHLLNQRDDVVCERAFLPSREEARFSGKRKQKICSLETGKPLSEFDVVAFSVTFEPDYLNVLSILSLADIPLKGRGKRDPLVVAGGVAVTLNPEPVADFIDVVLLGEGEKIIDPFVSAIIKNGKGDLKMFASLPGAYVPSAYTPVYAKDGTLNEIKTAGGFPQKVKREWDEKYGEEPNRTYVETEKTVFGDMALVETGKGCGKHCRFCAAGYIYRPTRHVQTEPLLSAIDDGLLAKGKVGLVGSAICDHPEIEKIFAHIISRGGKFSVSSLRLDNLTNSMLENLLKGECKTITVAPEAGTESLRRRVNKNLPDDMILDTAKRISEAGPFSLKMYFIVGLPGETEDDVNAIIDLTARVRAIMEPAWKKRGHDEVITVGVSGFVPKPCTPYEREPFIGIKKVAEKLNRVARGLRGIPRVAYHPESARQAYLQALLSAGDRRVGALLEKALELDGDWFRAIRETEIDANFYVSRRKGENEILPWDFIDHGFRAGYLEKELKKSETGKLTPECPPPDETCERCGEFLGICIEKNK</sequence>
<dbReference type="Pfam" id="PF19864">
    <property type="entry name" value="Radical_SAM_N2"/>
    <property type="match status" value="1"/>
</dbReference>
<dbReference type="Pfam" id="PF04055">
    <property type="entry name" value="Radical_SAM"/>
    <property type="match status" value="1"/>
</dbReference>
<protein>
    <submittedName>
        <fullName evidence="2">FIG092679: Fe-S oxidoreductase</fullName>
    </submittedName>
</protein>
<dbReference type="CDD" id="cd01335">
    <property type="entry name" value="Radical_SAM"/>
    <property type="match status" value="1"/>
</dbReference>